<organism evidence="1">
    <name type="scientific">Chlorobium chlorochromatii (strain CaD3)</name>
    <dbReference type="NCBI Taxonomy" id="340177"/>
    <lineage>
        <taxon>Bacteria</taxon>
        <taxon>Pseudomonadati</taxon>
        <taxon>Chlorobiota</taxon>
        <taxon>Chlorobiia</taxon>
        <taxon>Chlorobiales</taxon>
        <taxon>Chlorobiaceae</taxon>
        <taxon>Chlorobium/Pelodictyon group</taxon>
        <taxon>Chlorobium</taxon>
    </lineage>
</organism>
<dbReference type="KEGG" id="cch:Cag_0136"/>
<dbReference type="STRING" id="340177.Cag_0136"/>
<dbReference type="EMBL" id="CP000108">
    <property type="protein sequence ID" value="ABB27414.1"/>
    <property type="molecule type" value="Genomic_DNA"/>
</dbReference>
<reference evidence="1" key="1">
    <citation type="submission" date="2005-08" db="EMBL/GenBank/DDBJ databases">
        <title>Complete sequence of Chlorobium chlorochromatii CaD3.</title>
        <authorList>
            <person name="Copeland A."/>
            <person name="Lucas S."/>
            <person name="Lapidus A."/>
            <person name="Barry K."/>
            <person name="Detter J.C."/>
            <person name="Glavina T."/>
            <person name="Hammon N."/>
            <person name="Israni S."/>
            <person name="Pitluck S."/>
            <person name="Bryant D."/>
            <person name="Schmutz J."/>
            <person name="Larimer F."/>
            <person name="Land M."/>
            <person name="Kyrpides N."/>
            <person name="Ivanova N."/>
            <person name="Richardson P."/>
        </authorList>
    </citation>
    <scope>NUCLEOTIDE SEQUENCE [LARGE SCALE GENOMIC DNA]</scope>
    <source>
        <strain evidence="1">CaD3</strain>
    </source>
</reference>
<evidence type="ECO:0000313" key="1">
    <source>
        <dbReference type="EMBL" id="ABB27414.1"/>
    </source>
</evidence>
<proteinExistence type="predicted"/>
<protein>
    <submittedName>
        <fullName evidence="1">Uncharacterized protein</fullName>
    </submittedName>
</protein>
<accession>Q3AUB1</accession>
<gene>
    <name evidence="1" type="ordered locus">Cag_0136</name>
</gene>
<dbReference type="AlphaFoldDB" id="Q3AUB1"/>
<dbReference type="HOGENOM" id="CLU_3395753_0_0_10"/>
<sequence>MDMLVDSELAQIINERAKEKKDAIEVNIDEL</sequence>
<name>Q3AUB1_CHLCH</name>